<comment type="caution">
    <text evidence="5">The sequence shown here is derived from an EMBL/GenBank/DDBJ whole genome shotgun (WGS) entry which is preliminary data.</text>
</comment>
<evidence type="ECO:0000259" key="4">
    <source>
        <dbReference type="SMART" id="SM00829"/>
    </source>
</evidence>
<dbReference type="InterPro" id="IPR011032">
    <property type="entry name" value="GroES-like_sf"/>
</dbReference>
<proteinExistence type="predicted"/>
<organism evidence="5 6">
    <name type="scientific">Chelatococcus reniformis</name>
    <dbReference type="NCBI Taxonomy" id="1494448"/>
    <lineage>
        <taxon>Bacteria</taxon>
        <taxon>Pseudomonadati</taxon>
        <taxon>Pseudomonadota</taxon>
        <taxon>Alphaproteobacteria</taxon>
        <taxon>Hyphomicrobiales</taxon>
        <taxon>Chelatococcaceae</taxon>
        <taxon>Chelatococcus</taxon>
    </lineage>
</organism>
<dbReference type="Gene3D" id="3.90.180.10">
    <property type="entry name" value="Medium-chain alcohol dehydrogenases, catalytic domain"/>
    <property type="match status" value="1"/>
</dbReference>
<dbReference type="SMART" id="SM00829">
    <property type="entry name" value="PKS_ER"/>
    <property type="match status" value="1"/>
</dbReference>
<evidence type="ECO:0000256" key="1">
    <source>
        <dbReference type="ARBA" id="ARBA00022857"/>
    </source>
</evidence>
<evidence type="ECO:0000256" key="2">
    <source>
        <dbReference type="ARBA" id="ARBA00023002"/>
    </source>
</evidence>
<gene>
    <name evidence="5" type="ORF">GCM10010994_23520</name>
</gene>
<reference evidence="5" key="1">
    <citation type="journal article" date="2014" name="Int. J. Syst. Evol. Microbiol.">
        <title>Complete genome sequence of Corynebacterium casei LMG S-19264T (=DSM 44701T), isolated from a smear-ripened cheese.</title>
        <authorList>
            <consortium name="US DOE Joint Genome Institute (JGI-PGF)"/>
            <person name="Walter F."/>
            <person name="Albersmeier A."/>
            <person name="Kalinowski J."/>
            <person name="Ruckert C."/>
        </authorList>
    </citation>
    <scope>NUCLEOTIDE SEQUENCE</scope>
    <source>
        <strain evidence="5">CGMCC 1.12919</strain>
    </source>
</reference>
<dbReference type="InterPro" id="IPR013149">
    <property type="entry name" value="ADH-like_C"/>
</dbReference>
<dbReference type="Pfam" id="PF08240">
    <property type="entry name" value="ADH_N"/>
    <property type="match status" value="1"/>
</dbReference>
<evidence type="ECO:0000256" key="3">
    <source>
        <dbReference type="SAM" id="MobiDB-lite"/>
    </source>
</evidence>
<dbReference type="SUPFAM" id="SSF50129">
    <property type="entry name" value="GroES-like"/>
    <property type="match status" value="1"/>
</dbReference>
<dbReference type="CDD" id="cd05276">
    <property type="entry name" value="p53_inducible_oxidoreductase"/>
    <property type="match status" value="1"/>
</dbReference>
<accession>A0A916U8H0</accession>
<dbReference type="InterPro" id="IPR020843">
    <property type="entry name" value="ER"/>
</dbReference>
<dbReference type="EMBL" id="BMGG01000004">
    <property type="protein sequence ID" value="GGC64172.1"/>
    <property type="molecule type" value="Genomic_DNA"/>
</dbReference>
<name>A0A916U8H0_9HYPH</name>
<dbReference type="InterPro" id="IPR013154">
    <property type="entry name" value="ADH-like_N"/>
</dbReference>
<keyword evidence="2" id="KW-0560">Oxidoreductase</keyword>
<keyword evidence="1" id="KW-0521">NADP</keyword>
<dbReference type="Gene3D" id="3.40.50.720">
    <property type="entry name" value="NAD(P)-binding Rossmann-like Domain"/>
    <property type="match status" value="1"/>
</dbReference>
<dbReference type="Proteomes" id="UP000637002">
    <property type="component" value="Unassembled WGS sequence"/>
</dbReference>
<dbReference type="PANTHER" id="PTHR48106">
    <property type="entry name" value="QUINONE OXIDOREDUCTASE PIG3-RELATED"/>
    <property type="match status" value="1"/>
</dbReference>
<dbReference type="SUPFAM" id="SSF51735">
    <property type="entry name" value="NAD(P)-binding Rossmann-fold domains"/>
    <property type="match status" value="1"/>
</dbReference>
<reference evidence="5" key="2">
    <citation type="submission" date="2020-09" db="EMBL/GenBank/DDBJ databases">
        <authorList>
            <person name="Sun Q."/>
            <person name="Zhou Y."/>
        </authorList>
    </citation>
    <scope>NUCLEOTIDE SEQUENCE</scope>
    <source>
        <strain evidence="5">CGMCC 1.12919</strain>
    </source>
</reference>
<dbReference type="InterPro" id="IPR014189">
    <property type="entry name" value="Quinone_OxRdtase_PIG3"/>
</dbReference>
<sequence length="338" mass="34614">MAADHTTLPSTMTAIGIKTPGGPDVLQPETRPVPRPGAGEILVHIAAAGVNRPDVIQRLGAYPAPPGASDIPGLELAGDVIAIGPGASRFKVGDQVCALVAGGGYAQYATVHESNALPVPAGLGLTEAAALPETFFTVWTNVFERGGLKAGETLLIHGGTSGIGTTAIMLAKALGAKVIATAGSDDKCAACRDLGADIAVNYRTEDFVAAAKAATNGQGAEVILDMVGGDYIQRNYDAAAVDGRIVQIAFLNGAKATVDFTRLMLKRLTHTGSTLRARPVEAKAAIARALEADVWPLLAAGRIKPVIHATFPLAEANRAHALMESSAHVGKIVLTVAA</sequence>
<dbReference type="NCBIfam" id="TIGR02824">
    <property type="entry name" value="quinone_pig3"/>
    <property type="match status" value="1"/>
</dbReference>
<protein>
    <submittedName>
        <fullName evidence="5">NAD(P)H quinone oxidoreductase</fullName>
    </submittedName>
</protein>
<dbReference type="GO" id="GO:0016651">
    <property type="term" value="F:oxidoreductase activity, acting on NAD(P)H"/>
    <property type="evidence" value="ECO:0007669"/>
    <property type="project" value="TreeGrafter"/>
</dbReference>
<dbReference type="InterPro" id="IPR036291">
    <property type="entry name" value="NAD(P)-bd_dom_sf"/>
</dbReference>
<dbReference type="Pfam" id="PF00107">
    <property type="entry name" value="ADH_zinc_N"/>
    <property type="match status" value="1"/>
</dbReference>
<feature type="domain" description="Enoyl reductase (ER)" evidence="4">
    <location>
        <begin position="21"/>
        <end position="334"/>
    </location>
</feature>
<evidence type="ECO:0000313" key="5">
    <source>
        <dbReference type="EMBL" id="GGC64172.1"/>
    </source>
</evidence>
<dbReference type="AlphaFoldDB" id="A0A916U8H0"/>
<dbReference type="GO" id="GO:0070402">
    <property type="term" value="F:NADPH binding"/>
    <property type="evidence" value="ECO:0007669"/>
    <property type="project" value="TreeGrafter"/>
</dbReference>
<dbReference type="PANTHER" id="PTHR48106:SF8">
    <property type="entry name" value="OS02G0805600 PROTEIN"/>
    <property type="match status" value="1"/>
</dbReference>
<feature type="region of interest" description="Disordered" evidence="3">
    <location>
        <begin position="1"/>
        <end position="32"/>
    </location>
</feature>
<keyword evidence="6" id="KW-1185">Reference proteome</keyword>
<evidence type="ECO:0000313" key="6">
    <source>
        <dbReference type="Proteomes" id="UP000637002"/>
    </source>
</evidence>